<keyword evidence="2" id="KW-1185">Reference proteome</keyword>
<proteinExistence type="predicted"/>
<reference evidence="1 2" key="1">
    <citation type="journal article" date="2019" name="Emerg. Microbes Infect.">
        <title>Comprehensive subspecies identification of 175 nontuberculous mycobacteria species based on 7547 genomic profiles.</title>
        <authorList>
            <person name="Matsumoto Y."/>
            <person name="Kinjo T."/>
            <person name="Motooka D."/>
            <person name="Nabeya D."/>
            <person name="Jung N."/>
            <person name="Uechi K."/>
            <person name="Horii T."/>
            <person name="Iida T."/>
            <person name="Fujita J."/>
            <person name="Nakamura S."/>
        </authorList>
    </citation>
    <scope>NUCLEOTIDE SEQUENCE [LARGE SCALE GENOMIC DNA]</scope>
    <source>
        <strain evidence="1 2">JCM 18538</strain>
    </source>
</reference>
<name>A0A7I7S4T1_9MYCO</name>
<protein>
    <submittedName>
        <fullName evidence="1">Uncharacterized protein</fullName>
    </submittedName>
</protein>
<evidence type="ECO:0000313" key="2">
    <source>
        <dbReference type="Proteomes" id="UP000467428"/>
    </source>
</evidence>
<geneLocation type="plasmid" evidence="2">
    <name>pjcm18538 dna</name>
</geneLocation>
<evidence type="ECO:0000313" key="1">
    <source>
        <dbReference type="EMBL" id="BBY51837.1"/>
    </source>
</evidence>
<dbReference type="KEGG" id="marz:MARA_53050"/>
<gene>
    <name evidence="1" type="ORF">MARA_53050</name>
</gene>
<dbReference type="RefSeq" id="WP_163923110.1">
    <property type="nucleotide sequence ID" value="NZ_AP022593.1"/>
</dbReference>
<sequence>MGKSDNERGGEPIPSWLPRGLEHVALRLGRADDLELQLGRVAFGWSSGCGGPLTVEPVHGETPGTVDAVVTGIRPIPPSAGMLFSEAVNHLRAVLDNVVFHLVTSARGEPLRDDAARKVALPIYETAAQLASWQQRLRNWVPELCAGSALGDRIEALQPYNSTYGIPSTPPIMDYLSGAELESPHPLLLLQGYSNEDKHRAIRLAYMRTLIQRSDESFVAADHNMRQVAVGDVIATTTVGQPVLLESQAALHVEPPITGTWVAPGRELHQIHAYVIEIAIPTLITGAPNAHPPLPWSVDLSDNGEDHTTRISQGGDVAAHLRAGAEVLDYIDNDDTPVPILKMPPPNS</sequence>
<accession>A0A7I7S4T1</accession>
<dbReference type="EMBL" id="AP022593">
    <property type="protein sequence ID" value="BBY51837.1"/>
    <property type="molecule type" value="Genomic_DNA"/>
</dbReference>
<organism evidence="1 2">
    <name type="scientific">Mycolicibacterium arabiense</name>
    <dbReference type="NCBI Taxonomy" id="1286181"/>
    <lineage>
        <taxon>Bacteria</taxon>
        <taxon>Bacillati</taxon>
        <taxon>Actinomycetota</taxon>
        <taxon>Actinomycetes</taxon>
        <taxon>Mycobacteriales</taxon>
        <taxon>Mycobacteriaceae</taxon>
        <taxon>Mycolicibacterium</taxon>
    </lineage>
</organism>
<dbReference type="Proteomes" id="UP000467428">
    <property type="component" value="Chromosome"/>
</dbReference>
<dbReference type="AlphaFoldDB" id="A0A7I7S4T1"/>